<dbReference type="PANTHER" id="PTHR12121">
    <property type="entry name" value="CARBON CATABOLITE REPRESSOR PROTEIN 4"/>
    <property type="match status" value="1"/>
</dbReference>
<dbReference type="InterPro" id="IPR036691">
    <property type="entry name" value="Endo/exonu/phosph_ase_sf"/>
</dbReference>
<dbReference type="AlphaFoldDB" id="A0A183SEP2"/>
<dbReference type="PANTHER" id="PTHR12121:SF36">
    <property type="entry name" value="ENDONUCLEASE_EXONUCLEASE_PHOSPHATASE DOMAIN-CONTAINING PROTEIN"/>
    <property type="match status" value="1"/>
</dbReference>
<dbReference type="Proteomes" id="UP000275846">
    <property type="component" value="Unassembled WGS sequence"/>
</dbReference>
<dbReference type="GO" id="GO:0000175">
    <property type="term" value="F:3'-5'-RNA exonuclease activity"/>
    <property type="evidence" value="ECO:0007669"/>
    <property type="project" value="TreeGrafter"/>
</dbReference>
<accession>A0A183SEP2</accession>
<dbReference type="InterPro" id="IPR005135">
    <property type="entry name" value="Endo/exonuclease/phosphatase"/>
</dbReference>
<evidence type="ECO:0000259" key="1">
    <source>
        <dbReference type="Pfam" id="PF03372"/>
    </source>
</evidence>
<evidence type="ECO:0000313" key="4">
    <source>
        <dbReference type="WBParaSite" id="SSLN_0000277701-mRNA-1"/>
    </source>
</evidence>
<reference evidence="2 3" key="2">
    <citation type="submission" date="2018-11" db="EMBL/GenBank/DDBJ databases">
        <authorList>
            <consortium name="Pathogen Informatics"/>
        </authorList>
    </citation>
    <scope>NUCLEOTIDE SEQUENCE [LARGE SCALE GENOMIC DNA]</scope>
    <source>
        <strain evidence="2 3">NST_G2</strain>
    </source>
</reference>
<evidence type="ECO:0000313" key="3">
    <source>
        <dbReference type="Proteomes" id="UP000275846"/>
    </source>
</evidence>
<name>A0A183SEP2_SCHSO</name>
<dbReference type="STRING" id="70667.A0A183SEP2"/>
<dbReference type="Gene3D" id="3.60.10.10">
    <property type="entry name" value="Endonuclease/exonuclease/phosphatase"/>
    <property type="match status" value="1"/>
</dbReference>
<protein>
    <submittedName>
        <fullName evidence="4">Endo/exonuclease/phosphatase domain-containing protein</fullName>
    </submittedName>
</protein>
<dbReference type="OrthoDB" id="412787at2759"/>
<dbReference type="EMBL" id="UYSU01032313">
    <property type="protein sequence ID" value="VDL89075.1"/>
    <property type="molecule type" value="Genomic_DNA"/>
</dbReference>
<keyword evidence="3" id="KW-1185">Reference proteome</keyword>
<dbReference type="SUPFAM" id="SSF56219">
    <property type="entry name" value="DNase I-like"/>
    <property type="match status" value="1"/>
</dbReference>
<sequence>MICTKLHHPCCLFVNRVEGTDSKLQFHFPLFPRHSCDLPVREGRVFASRRDSSEALSAFFERLINNFNRYFDSVKQKPGSTIRQLQTTQMKLVSNGDASPVEVKPSLTLEEAFLASDRGLQLRVFCEVCGNGSEPEKHQFHVDVQVAPAWLKSCALDLLPQVGCPILPALDASNFSLEHSQFQWFVSKPATKLTDAKWPLEPTSGGLVFTPKPEHVNCFLRLRVLPHDSMARPGIPFGEADCSLFTKVSPPDLPFFGELVTCKQAVNHAPMQVLHHSRQVLPNFSLFFATKERLSGPGEFRVVSYNLLAFMYSCTELGRSFFFKHCPPKYLEPDYRFPLLYRELLAYNADLLCLQEVDTKNYQKYLKNLLGEAAGYESLYLPKLLVNYPTEPNAPRPKELPRKAEGVAIFFKKDRFRVLNKLTVDSLINEAEVRYEDLAAQIENLASSGDLDPGHLYRCRSQGLLACALETLTTLQPHRFVLACTHFYFHPDAGKLRCVQSAFVRRCLAEFAAENSTTKSDSSGRIVPLPIIVGADLNTTPDSLPFQYLVGSLGDPPTLPPDGPLSRCAFLPFRSAMAFKADAFTNMVPSFKACIDNILFTNPRGDLAVLRDYPLPTESEIYAAGKEALQQDHTILRPLCSESEGGLTLPNSQFPSDHLALIADMKFTPT</sequence>
<feature type="domain" description="Endonuclease/exonuclease/phosphatase" evidence="1">
    <location>
        <begin position="340"/>
        <end position="658"/>
    </location>
</feature>
<dbReference type="WBParaSite" id="SSLN_0000277701-mRNA-1">
    <property type="protein sequence ID" value="SSLN_0000277701-mRNA-1"/>
    <property type="gene ID" value="SSLN_0000277701"/>
</dbReference>
<organism evidence="4">
    <name type="scientific">Schistocephalus solidus</name>
    <name type="common">Tapeworm</name>
    <dbReference type="NCBI Taxonomy" id="70667"/>
    <lineage>
        <taxon>Eukaryota</taxon>
        <taxon>Metazoa</taxon>
        <taxon>Spiralia</taxon>
        <taxon>Lophotrochozoa</taxon>
        <taxon>Platyhelminthes</taxon>
        <taxon>Cestoda</taxon>
        <taxon>Eucestoda</taxon>
        <taxon>Diphyllobothriidea</taxon>
        <taxon>Diphyllobothriidae</taxon>
        <taxon>Schistocephalus</taxon>
    </lineage>
</organism>
<dbReference type="Pfam" id="PF03372">
    <property type="entry name" value="Exo_endo_phos"/>
    <property type="match status" value="1"/>
</dbReference>
<reference evidence="4" key="1">
    <citation type="submission" date="2016-06" db="UniProtKB">
        <authorList>
            <consortium name="WormBaseParasite"/>
        </authorList>
    </citation>
    <scope>IDENTIFICATION</scope>
</reference>
<proteinExistence type="predicted"/>
<evidence type="ECO:0000313" key="2">
    <source>
        <dbReference type="EMBL" id="VDL89075.1"/>
    </source>
</evidence>
<dbReference type="InterPro" id="IPR050410">
    <property type="entry name" value="CCR4/nocturin_mRNA_transcr"/>
</dbReference>
<gene>
    <name evidence="2" type="ORF">SSLN_LOCUS2690</name>
</gene>